<evidence type="ECO:0000313" key="1">
    <source>
        <dbReference type="EMBL" id="KAF2846740.1"/>
    </source>
</evidence>
<evidence type="ECO:0000313" key="2">
    <source>
        <dbReference type="Proteomes" id="UP000799423"/>
    </source>
</evidence>
<keyword evidence="2" id="KW-1185">Reference proteome</keyword>
<dbReference type="EMBL" id="MU006332">
    <property type="protein sequence ID" value="KAF2846740.1"/>
    <property type="molecule type" value="Genomic_DNA"/>
</dbReference>
<dbReference type="AlphaFoldDB" id="A0A6A7ATV8"/>
<gene>
    <name evidence="1" type="ORF">T440DRAFT_222611</name>
</gene>
<name>A0A6A7ATV8_9PLEO</name>
<protein>
    <submittedName>
        <fullName evidence="1">Uncharacterized protein</fullName>
    </submittedName>
</protein>
<organism evidence="1 2">
    <name type="scientific">Plenodomus tracheiphilus IPT5</name>
    <dbReference type="NCBI Taxonomy" id="1408161"/>
    <lineage>
        <taxon>Eukaryota</taxon>
        <taxon>Fungi</taxon>
        <taxon>Dikarya</taxon>
        <taxon>Ascomycota</taxon>
        <taxon>Pezizomycotina</taxon>
        <taxon>Dothideomycetes</taxon>
        <taxon>Pleosporomycetidae</taxon>
        <taxon>Pleosporales</taxon>
        <taxon>Pleosporineae</taxon>
        <taxon>Leptosphaeriaceae</taxon>
        <taxon>Plenodomus</taxon>
    </lineage>
</organism>
<proteinExistence type="predicted"/>
<sequence>MVNERERNVMRSEMTSAHLLACHTPPRWLLGTTGARCFFSASSAARPGCCVAQRCCSHSRHRRRGVQCDSMIGVVWTGELGVLAGTNGSIAVLLSSRKALLRGLWMALAWWEGVDVLHLLWYISHALPTVLWPSLSSIAIHCRSLPFAAHLLASPNMALTGRLATECHRP</sequence>
<accession>A0A6A7ATV8</accession>
<dbReference type="Proteomes" id="UP000799423">
    <property type="component" value="Unassembled WGS sequence"/>
</dbReference>
<reference evidence="1" key="1">
    <citation type="submission" date="2020-01" db="EMBL/GenBank/DDBJ databases">
        <authorList>
            <consortium name="DOE Joint Genome Institute"/>
            <person name="Haridas S."/>
            <person name="Albert R."/>
            <person name="Binder M."/>
            <person name="Bloem J."/>
            <person name="Labutti K."/>
            <person name="Salamov A."/>
            <person name="Andreopoulos B."/>
            <person name="Baker S.E."/>
            <person name="Barry K."/>
            <person name="Bills G."/>
            <person name="Bluhm B.H."/>
            <person name="Cannon C."/>
            <person name="Castanera R."/>
            <person name="Culley D.E."/>
            <person name="Daum C."/>
            <person name="Ezra D."/>
            <person name="Gonzalez J.B."/>
            <person name="Henrissat B."/>
            <person name="Kuo A."/>
            <person name="Liang C."/>
            <person name="Lipzen A."/>
            <person name="Lutzoni F."/>
            <person name="Magnuson J."/>
            <person name="Mondo S."/>
            <person name="Nolan M."/>
            <person name="Ohm R."/>
            <person name="Pangilinan J."/>
            <person name="Park H.-J."/>
            <person name="Ramirez L."/>
            <person name="Alfaro M."/>
            <person name="Sun H."/>
            <person name="Tritt A."/>
            <person name="Yoshinaga Y."/>
            <person name="Zwiers L.-H."/>
            <person name="Turgeon B.G."/>
            <person name="Goodwin S.B."/>
            <person name="Spatafora J.W."/>
            <person name="Crous P.W."/>
            <person name="Grigoriev I.V."/>
        </authorList>
    </citation>
    <scope>NUCLEOTIDE SEQUENCE</scope>
    <source>
        <strain evidence="1">IPT5</strain>
    </source>
</reference>